<dbReference type="PROSITE" id="PS50011">
    <property type="entry name" value="PROTEIN_KINASE_DOM"/>
    <property type="match status" value="1"/>
</dbReference>
<evidence type="ECO:0000313" key="10">
    <source>
        <dbReference type="Proteomes" id="UP001470230"/>
    </source>
</evidence>
<dbReference type="InterPro" id="IPR000719">
    <property type="entry name" value="Prot_kinase_dom"/>
</dbReference>
<keyword evidence="1" id="KW-0418">Kinase</keyword>
<dbReference type="InterPro" id="IPR006597">
    <property type="entry name" value="Sel1-like"/>
</dbReference>
<dbReference type="InterPro" id="IPR001245">
    <property type="entry name" value="Ser-Thr/Tyr_kinase_cat_dom"/>
</dbReference>
<keyword evidence="3 6" id="KW-0067">ATP-binding</keyword>
<feature type="repeat" description="TPR" evidence="5">
    <location>
        <begin position="805"/>
        <end position="838"/>
    </location>
</feature>
<feature type="compositionally biased region" description="Basic and acidic residues" evidence="7">
    <location>
        <begin position="80"/>
        <end position="98"/>
    </location>
</feature>
<dbReference type="Pfam" id="PF00069">
    <property type="entry name" value="Pkinase"/>
    <property type="match status" value="1"/>
</dbReference>
<feature type="compositionally biased region" description="Basic and acidic residues" evidence="7">
    <location>
        <begin position="266"/>
        <end position="328"/>
    </location>
</feature>
<evidence type="ECO:0000259" key="8">
    <source>
        <dbReference type="PROSITE" id="PS50011"/>
    </source>
</evidence>
<dbReference type="PROSITE" id="PS50005">
    <property type="entry name" value="TPR"/>
    <property type="match status" value="1"/>
</dbReference>
<proteinExistence type="inferred from homology"/>
<dbReference type="PANTHER" id="PTHR11102:SF160">
    <property type="entry name" value="ERAD-ASSOCIATED E3 UBIQUITIN-PROTEIN LIGASE COMPONENT HRD3"/>
    <property type="match status" value="1"/>
</dbReference>
<evidence type="ECO:0000256" key="6">
    <source>
        <dbReference type="PROSITE-ProRule" id="PRU10141"/>
    </source>
</evidence>
<dbReference type="PANTHER" id="PTHR11102">
    <property type="entry name" value="SEL-1-LIKE PROTEIN"/>
    <property type="match status" value="1"/>
</dbReference>
<dbReference type="InterPro" id="IPR019734">
    <property type="entry name" value="TPR_rpt"/>
</dbReference>
<evidence type="ECO:0000256" key="7">
    <source>
        <dbReference type="SAM" id="MobiDB-lite"/>
    </source>
</evidence>
<keyword evidence="2 6" id="KW-0547">Nucleotide-binding</keyword>
<dbReference type="EMBL" id="JAPFFF010000012">
    <property type="protein sequence ID" value="KAK8876526.1"/>
    <property type="molecule type" value="Genomic_DNA"/>
</dbReference>
<dbReference type="PROSITE" id="PS00108">
    <property type="entry name" value="PROTEIN_KINASE_ST"/>
    <property type="match status" value="1"/>
</dbReference>
<feature type="compositionally biased region" description="Basic residues" evidence="7">
    <location>
        <begin position="331"/>
        <end position="341"/>
    </location>
</feature>
<dbReference type="Gene3D" id="1.10.510.10">
    <property type="entry name" value="Transferase(Phosphotransferase) domain 1"/>
    <property type="match status" value="1"/>
</dbReference>
<dbReference type="PRINTS" id="PR00109">
    <property type="entry name" value="TYRKINASE"/>
</dbReference>
<keyword evidence="1" id="KW-0723">Serine/threonine-protein kinase</keyword>
<protein>
    <recommendedName>
        <fullName evidence="8">Protein kinase domain-containing protein</fullName>
    </recommendedName>
</protein>
<accession>A0ABR2JEZ5</accession>
<dbReference type="InterPro" id="IPR017441">
    <property type="entry name" value="Protein_kinase_ATP_BS"/>
</dbReference>
<feature type="binding site" evidence="6">
    <location>
        <position position="414"/>
    </location>
    <ligand>
        <name>ATP</name>
        <dbReference type="ChEBI" id="CHEBI:30616"/>
    </ligand>
</feature>
<dbReference type="SUPFAM" id="SSF81901">
    <property type="entry name" value="HCP-like"/>
    <property type="match status" value="11"/>
</dbReference>
<dbReference type="Pfam" id="PF08238">
    <property type="entry name" value="Sel1"/>
    <property type="match status" value="38"/>
</dbReference>
<evidence type="ECO:0000256" key="5">
    <source>
        <dbReference type="PROSITE-ProRule" id="PRU00339"/>
    </source>
</evidence>
<organism evidence="9 10">
    <name type="scientific">Tritrichomonas musculus</name>
    <dbReference type="NCBI Taxonomy" id="1915356"/>
    <lineage>
        <taxon>Eukaryota</taxon>
        <taxon>Metamonada</taxon>
        <taxon>Parabasalia</taxon>
        <taxon>Tritrichomonadida</taxon>
        <taxon>Tritrichomonadidae</taxon>
        <taxon>Tritrichomonas</taxon>
    </lineage>
</organism>
<sequence>MTVPPNKSPRNKTPFVSNYDPSVFYTPAFPSLDTPTRPVRQKVTNPIKLTVTLSDIGLEGLDSSTPDKAYNIRKRLRQQKEEKLQKSLKKESIHHKTLDPSQSPVQPPPPSPRIKRIFGQSTKIEPIYEGTFYKNQTNDPNTNSSVNNPKPIGLLSASHRSPRPQSIIPKTSPRGIPKLHTSPDGSGIFVIEENVPRSPRKISSITERSNAGQANETLMQKDEKMDNLDHKEISESNSQSIHIKEPPLNSSKSAPKSNVNQTNEESIPKEKTTKDINEESIPKEKTTKDINEESIPKEKTTEHINKESIQKEKTIKHEEEKVMPKESPTKPARKRSARKYKGRSESAKNDAHSESKEPEKAIKSSDTKKKDIFKDTDSQIDLSSYIKQNCIGSGSFGKVYKVKDKRTGRIYAAKISKKEINDDSSDLKTNISREVNIMSKIDHPSILKFIGYSPVNFKRQPKPVIVTEYSPNGTLKDLINSSRDSDDLNYFNPTYKIIMIYGIASALSYLHSHNIIHRDLKPDNILIDENNLPKIADFGLSKVNHSKLSMTNNSNLGLKGTPLYLSPEIWRSCEYNKPCDVYAFAFIVYEIITNERPFKDFNYLELASHVLRGGRPAFVKPIPKSYQDLIERCWSQNPRDRPTFDQIVNELKTNHEFITDLVDEKEYFNYIKYIDECKTTFNPFKIVIKNKQYASPKLNQIFNRAISICPYKILIQLSEECQSFLEAAEYDLDKQFEAAKGFIKEKGFFPRNNQLGIKYLKHSLKNGCLKSLIYYCKMLIKGKHIPKNSIKAKKLIDSLPSDQESTKLYLYGLLYYDEKQYNEAFKSFEDSINLGNIDAMLEYGLKLHKGDGITTPIEDEEIFKYYLMAIDNGSFKAMYKLGKILLTSKKNIKDGVEYIKNAANNNYPKALYYYSLMLENGNEVTPDIEQSKKYLAKAAELDNIKAMNKYGLQIHSLTYLRKASNTGKISYIRDYGMELIKDEKHQREGANLIKIAANEGDPISMKVYGDLLFNGRGVDIDVDEAINYYKMAIDKNNIDAIHSYAEILQYGLRMEENPDEAMKIYRKGIDQGDTRSMFNLSMMLFQKGDTKEALNYMSKAYFQGDEYTQNLYKTIIHEFGDATVTAMDLAQIKLDMDNINDESSFNNICQTVMNIFLRSTQNEGKETETNSKEIVLLRANKILADSGIIKAMYNYAYMQKNGEGCPVNKKEAAKYFKMGADRGSPICMSSYAVMLFNGDGIDEDKEEAIKYLKLAADYGSPDSIYRYEKYLEKGIIDEEDDDAEQFSQYLKKSADKGNKISMRLYAAYLFGIENNSESFKYFKAASDLDDHPSMFYCGVFLEKGIGVPVDLAEANKYLKKAADSGYLDAILTYIVNLCNGNGIEANMKEAFKYAQIGADIGNMTCLFLCINYLRKMNNPDDKDLLVHYYKRGVERGDENSIIFLADMIISDGDKIKMDKEEANKYFKIAADIGFLPALKQYADNLYEGNGIEMNKEEAFKYYKLAANKGNSYSMDKCGLMLEKGEGVEINKKEAIKYYNKAAIDGENVHSLLKYGIYLEEGDIIEIDKEKANQHFKESADKGYLPAIEKYADNLYEGNGIEVNKEEAFKYYKFAADKGNPHSMFRCGLMLDKGDGVEMNKIESINYYKQAIEKRNVDAMYHYGLMLEEGNGVEKDIKEANKYFKMASDLGHTEAFKKFAKNMYERRGFSTPRNEAYKYNEQLFKYIEQLQNQGDLYSKQFQNVLSSVKFEYELDILKRKSSKVPTLGNLHILEIDPTKMYKIEGKTFNKAEAFKYYKSQAEKGDVNAMKACGYMLYNGDGIAKNKSEAIQYFKMAIDKWDSEAMFIYGYLLKNGDGVEKDEEEAIKNYQTSADLGYLPAIKLYGLELASENGPHTNKEEGFRFFKVGSEMGDLYCSCYCGYMLDEGDGIPINKAEAIEYYKIGVNKGDKDSLRNYSYLLENGDGIKMNKEEANKYLKKAVDLGDPRSIEHYANKLNDGDGIPINKKEAFKYFKILADDGNSSAMFICGEKLEKGEGVEMNKEKANKYYKKSADSKYLPAMKKYADNLFKGNGIEMNKEEAFKYYKLAAEEKDSSSMFKCGVMLDKGDGIESNKEESIIYYKQVIDQGNREAMFNYGLIKEEEDVSEANQYFKMSADLGYLPAMIKIAENSCEGNGIEAFKYFYLASKQGDVESMFKCGEMLYKGDVITRNRERANKFYKKSADLGYLPAIKIYAYNLYYGRGIDMDKDESISYYKLAAEKGDEESKTLIVYLPTRAQAEKFYKGIGTEENKEEAFKYYKLAAEKGDAYSMNFCGVMLRNGDGIPSDIEEAIKYFKMGVDNDFDTSMYNLGNLYCKGEKVEKNLEEANKYYKMAADKGNVFSMKIYADHLFEGYGIEANKEEAEKYYRMAAEEGDIEAQRILDRHFKDNGDEEEDGPRPDIFEVLMGLAIKSYSYTANSVSFLKRKADRLMQEEKKFEALDYYRKAAEKGDAESMCKCGLMLLDGDGIPVNNEEGFKYIKMAVKEQYPQALFIYAKIYEKGELVEKDMDVTLKYLKMAADLGYPAAARDYATKLARGNGIDADLDESIRYFKLAAQNGDTFSMAMCGFILWKDKGAPEDLVEAAKYFKMAVDNGDGSFMPYYLVLQAIIHGEEEEEEEAK</sequence>
<name>A0ABR2JEZ5_9EUKA</name>
<feature type="compositionally biased region" description="Basic and acidic residues" evidence="7">
    <location>
        <begin position="342"/>
        <end position="369"/>
    </location>
</feature>
<feature type="compositionally biased region" description="Polar residues" evidence="7">
    <location>
        <begin position="248"/>
        <end position="265"/>
    </location>
</feature>
<evidence type="ECO:0000256" key="3">
    <source>
        <dbReference type="ARBA" id="ARBA00022840"/>
    </source>
</evidence>
<dbReference type="InterPro" id="IPR050767">
    <property type="entry name" value="Sel1_AlgK"/>
</dbReference>
<dbReference type="SMART" id="SM00220">
    <property type="entry name" value="S_TKc"/>
    <property type="match status" value="1"/>
</dbReference>
<evidence type="ECO:0000256" key="4">
    <source>
        <dbReference type="ARBA" id="ARBA00038101"/>
    </source>
</evidence>
<feature type="compositionally biased region" description="Basic and acidic residues" evidence="7">
    <location>
        <begin position="219"/>
        <end position="234"/>
    </location>
</feature>
<dbReference type="PROSITE" id="PS00107">
    <property type="entry name" value="PROTEIN_KINASE_ATP"/>
    <property type="match status" value="1"/>
</dbReference>
<dbReference type="SUPFAM" id="SSF56112">
    <property type="entry name" value="Protein kinase-like (PK-like)"/>
    <property type="match status" value="1"/>
</dbReference>
<evidence type="ECO:0000313" key="9">
    <source>
        <dbReference type="EMBL" id="KAK8876526.1"/>
    </source>
</evidence>
<dbReference type="InterPro" id="IPR008271">
    <property type="entry name" value="Ser/Thr_kinase_AS"/>
</dbReference>
<dbReference type="InterPro" id="IPR011009">
    <property type="entry name" value="Kinase-like_dom_sf"/>
</dbReference>
<dbReference type="Gene3D" id="1.25.40.10">
    <property type="entry name" value="Tetratricopeptide repeat domain"/>
    <property type="match status" value="9"/>
</dbReference>
<reference evidence="9 10" key="1">
    <citation type="submission" date="2024-04" db="EMBL/GenBank/DDBJ databases">
        <title>Tritrichomonas musculus Genome.</title>
        <authorList>
            <person name="Alves-Ferreira E."/>
            <person name="Grigg M."/>
            <person name="Lorenzi H."/>
            <person name="Galac M."/>
        </authorList>
    </citation>
    <scope>NUCLEOTIDE SEQUENCE [LARGE SCALE GENOMIC DNA]</scope>
    <source>
        <strain evidence="9 10">EAF2021</strain>
    </source>
</reference>
<keyword evidence="5" id="KW-0802">TPR repeat</keyword>
<dbReference type="SMART" id="SM00671">
    <property type="entry name" value="SEL1"/>
    <property type="match status" value="38"/>
</dbReference>
<feature type="domain" description="Protein kinase" evidence="8">
    <location>
        <begin position="385"/>
        <end position="658"/>
    </location>
</feature>
<gene>
    <name evidence="9" type="ORF">M9Y10_006742</name>
</gene>
<dbReference type="InterPro" id="IPR011990">
    <property type="entry name" value="TPR-like_helical_dom_sf"/>
</dbReference>
<keyword evidence="1" id="KW-0808">Transferase</keyword>
<evidence type="ECO:0000256" key="2">
    <source>
        <dbReference type="ARBA" id="ARBA00022741"/>
    </source>
</evidence>
<keyword evidence="10" id="KW-1185">Reference proteome</keyword>
<evidence type="ECO:0000256" key="1">
    <source>
        <dbReference type="ARBA" id="ARBA00022527"/>
    </source>
</evidence>
<dbReference type="CDD" id="cd13999">
    <property type="entry name" value="STKc_MAP3K-like"/>
    <property type="match status" value="1"/>
</dbReference>
<feature type="region of interest" description="Disordered" evidence="7">
    <location>
        <begin position="132"/>
        <end position="369"/>
    </location>
</feature>
<comment type="similarity">
    <text evidence="4">Belongs to the sel-1 family.</text>
</comment>
<comment type="caution">
    <text evidence="9">The sequence shown here is derived from an EMBL/GenBank/DDBJ whole genome shotgun (WGS) entry which is preliminary data.</text>
</comment>
<feature type="compositionally biased region" description="Polar residues" evidence="7">
    <location>
        <begin position="133"/>
        <end position="148"/>
    </location>
</feature>
<feature type="region of interest" description="Disordered" evidence="7">
    <location>
        <begin position="80"/>
        <end position="116"/>
    </location>
</feature>
<dbReference type="Proteomes" id="UP001470230">
    <property type="component" value="Unassembled WGS sequence"/>
</dbReference>
<feature type="compositionally biased region" description="Polar residues" evidence="7">
    <location>
        <begin position="201"/>
        <end position="218"/>
    </location>
</feature>